<dbReference type="GO" id="GO:0099095">
    <property type="term" value="F:ligand-gated monoatomic anion channel activity"/>
    <property type="evidence" value="ECO:0007669"/>
    <property type="project" value="UniProtKB-ARBA"/>
</dbReference>
<dbReference type="SUPFAM" id="SSF63712">
    <property type="entry name" value="Nicotinic receptor ligand binding domain-like"/>
    <property type="match status" value="1"/>
</dbReference>
<dbReference type="InterPro" id="IPR006028">
    <property type="entry name" value="GABAA/Glycine_rcpt"/>
</dbReference>
<keyword evidence="17" id="KW-1133">Transmembrane helix</keyword>
<feature type="region of interest" description="Disordered" evidence="16">
    <location>
        <begin position="1064"/>
        <end position="1107"/>
    </location>
</feature>
<dbReference type="GO" id="GO:0044231">
    <property type="term" value="C:host cell presynaptic membrane"/>
    <property type="evidence" value="ECO:0007669"/>
    <property type="project" value="UniProtKB-KW"/>
</dbReference>
<dbReference type="Pfam" id="PF00023">
    <property type="entry name" value="Ank"/>
    <property type="match status" value="1"/>
</dbReference>
<evidence type="ECO:0000256" key="13">
    <source>
        <dbReference type="ARBA" id="ARBA00023303"/>
    </source>
</evidence>
<keyword evidence="11" id="KW-0406">Ion transport</keyword>
<evidence type="ECO:0000256" key="11">
    <source>
        <dbReference type="ARBA" id="ARBA00023065"/>
    </source>
</evidence>
<dbReference type="Pfam" id="PF02931">
    <property type="entry name" value="Neur_chan_LBD"/>
    <property type="match status" value="1"/>
</dbReference>
<protein>
    <submittedName>
        <fullName evidence="21">Glutamate-gated chloride channel-like protein</fullName>
    </submittedName>
</protein>
<feature type="transmembrane region" description="Helical" evidence="17">
    <location>
        <begin position="559"/>
        <end position="578"/>
    </location>
</feature>
<evidence type="ECO:0000256" key="4">
    <source>
        <dbReference type="ARBA" id="ARBA00022448"/>
    </source>
</evidence>
<dbReference type="InterPro" id="IPR036734">
    <property type="entry name" value="Neur_chan_lig-bd_sf"/>
</dbReference>
<keyword evidence="13" id="KW-0407">Ion channel</keyword>
<keyword evidence="9" id="KW-0800">Toxin</keyword>
<feature type="compositionally biased region" description="Low complexity" evidence="16">
    <location>
        <begin position="1084"/>
        <end position="1097"/>
    </location>
</feature>
<dbReference type="InterPro" id="IPR006202">
    <property type="entry name" value="Neur_chan_lig-bd"/>
</dbReference>
<evidence type="ECO:0000256" key="16">
    <source>
        <dbReference type="SAM" id="MobiDB-lite"/>
    </source>
</evidence>
<dbReference type="InterPro" id="IPR038050">
    <property type="entry name" value="Neuro_actylchol_rec"/>
</dbReference>
<evidence type="ECO:0000259" key="19">
    <source>
        <dbReference type="Pfam" id="PF02931"/>
    </source>
</evidence>
<evidence type="ECO:0000256" key="10">
    <source>
        <dbReference type="ARBA" id="ARBA00023043"/>
    </source>
</evidence>
<keyword evidence="10 14" id="KW-0040">ANK repeat</keyword>
<dbReference type="InterPro" id="IPR006029">
    <property type="entry name" value="Neurotrans-gated_channel_TM"/>
</dbReference>
<dbReference type="AlphaFoldDB" id="A0A9D4NYY6"/>
<feature type="repeat" description="ANK" evidence="14">
    <location>
        <begin position="749"/>
        <end position="781"/>
    </location>
</feature>
<dbReference type="Gene3D" id="2.70.170.10">
    <property type="entry name" value="Neurotransmitter-gated ion-channel ligand-binding domain"/>
    <property type="match status" value="1"/>
</dbReference>
<comment type="caution">
    <text evidence="21">The sequence shown here is derived from an EMBL/GenBank/DDBJ whole genome shotgun (WGS) entry which is preliminary data.</text>
</comment>
<evidence type="ECO:0000256" key="18">
    <source>
        <dbReference type="SAM" id="SignalP"/>
    </source>
</evidence>
<keyword evidence="12" id="KW-1053">Target membrane</keyword>
<keyword evidence="9" id="KW-0528">Neurotoxin</keyword>
<comment type="subcellular location">
    <subcellularLocation>
        <location evidence="3">Cell membrane</location>
    </subcellularLocation>
    <subcellularLocation>
        <location evidence="1">Membrane</location>
        <topology evidence="1">Multi-pass membrane protein</topology>
    </subcellularLocation>
    <subcellularLocation>
        <location evidence="2">Target cell membrane</location>
    </subcellularLocation>
</comment>
<dbReference type="GO" id="GO:0004888">
    <property type="term" value="F:transmembrane signaling receptor activity"/>
    <property type="evidence" value="ECO:0007669"/>
    <property type="project" value="InterPro"/>
</dbReference>
<dbReference type="SUPFAM" id="SSF48403">
    <property type="entry name" value="Ankyrin repeat"/>
    <property type="match status" value="1"/>
</dbReference>
<dbReference type="PANTHER" id="PTHR24198:SF194">
    <property type="entry name" value="INVERSIN-A"/>
    <property type="match status" value="1"/>
</dbReference>
<dbReference type="GO" id="GO:0044218">
    <property type="term" value="C:other organism cell membrane"/>
    <property type="evidence" value="ECO:0007669"/>
    <property type="project" value="UniProtKB-KW"/>
</dbReference>
<dbReference type="CDD" id="cd19049">
    <property type="entry name" value="LGIC_TM_anion"/>
    <property type="match status" value="1"/>
</dbReference>
<evidence type="ECO:0000256" key="9">
    <source>
        <dbReference type="ARBA" id="ARBA00023028"/>
    </source>
</evidence>
<feature type="repeat" description="ANK" evidence="14">
    <location>
        <begin position="716"/>
        <end position="748"/>
    </location>
</feature>
<gene>
    <name evidence="21" type="ORF">HUG17_8273</name>
</gene>
<evidence type="ECO:0000256" key="17">
    <source>
        <dbReference type="SAM" id="Phobius"/>
    </source>
</evidence>
<keyword evidence="5" id="KW-1003">Cell membrane</keyword>
<reference evidence="21" key="1">
    <citation type="submission" date="2020-06" db="EMBL/GenBank/DDBJ databases">
        <authorList>
            <person name="Ji K."/>
            <person name="Li J."/>
        </authorList>
    </citation>
    <scope>NUCLEOTIDE SEQUENCE</scope>
    <source>
        <strain evidence="21">JKM2019</strain>
        <tissue evidence="21">Whole body</tissue>
    </source>
</reference>
<keyword evidence="6" id="KW-0268">Exocytosis</keyword>
<evidence type="ECO:0000313" key="21">
    <source>
        <dbReference type="EMBL" id="KAH7640804.1"/>
    </source>
</evidence>
<dbReference type="GO" id="GO:0005254">
    <property type="term" value="F:chloride channel activity"/>
    <property type="evidence" value="ECO:0007669"/>
    <property type="project" value="UniProtKB-ARBA"/>
</dbReference>
<feature type="coiled-coil region" evidence="15">
    <location>
        <begin position="1021"/>
        <end position="1055"/>
    </location>
</feature>
<keyword evidence="18" id="KW-0732">Signal</keyword>
<evidence type="ECO:0000256" key="7">
    <source>
        <dbReference type="ARBA" id="ARBA00022537"/>
    </source>
</evidence>
<dbReference type="SMART" id="SM00248">
    <property type="entry name" value="ANK"/>
    <property type="match status" value="4"/>
</dbReference>
<reference evidence="21" key="2">
    <citation type="journal article" date="2021" name="World Allergy Organ. J.">
        <title>Chromosome-level assembly of Dermatophagoides farinae genome and transcriptome reveals two novel allergens Der f 37 and Der f 39.</title>
        <authorList>
            <person name="Chen J."/>
            <person name="Cai Z."/>
            <person name="Fan D."/>
            <person name="Hu J."/>
            <person name="Hou Y."/>
            <person name="He Y."/>
            <person name="Zhang Z."/>
            <person name="Zhao Z."/>
            <person name="Gao P."/>
            <person name="Hu W."/>
            <person name="Sun J."/>
            <person name="Li J."/>
            <person name="Ji K."/>
        </authorList>
    </citation>
    <scope>NUCLEOTIDE SEQUENCE</scope>
    <source>
        <strain evidence="21">JKM2019</strain>
    </source>
</reference>
<organism evidence="21">
    <name type="scientific">Dermatophagoides farinae</name>
    <name type="common">American house dust mite</name>
    <dbReference type="NCBI Taxonomy" id="6954"/>
    <lineage>
        <taxon>Eukaryota</taxon>
        <taxon>Metazoa</taxon>
        <taxon>Ecdysozoa</taxon>
        <taxon>Arthropoda</taxon>
        <taxon>Chelicerata</taxon>
        <taxon>Arachnida</taxon>
        <taxon>Acari</taxon>
        <taxon>Acariformes</taxon>
        <taxon>Sarcoptiformes</taxon>
        <taxon>Astigmata</taxon>
        <taxon>Psoroptidia</taxon>
        <taxon>Analgoidea</taxon>
        <taxon>Pyroglyphidae</taxon>
        <taxon>Dermatophagoidinae</taxon>
        <taxon>Dermatophagoides</taxon>
    </lineage>
</organism>
<dbReference type="InterPro" id="IPR036719">
    <property type="entry name" value="Neuro-gated_channel_TM_sf"/>
</dbReference>
<dbReference type="PROSITE" id="PS50297">
    <property type="entry name" value="ANK_REP_REGION"/>
    <property type="match status" value="3"/>
</dbReference>
<feature type="transmembrane region" description="Helical" evidence="17">
    <location>
        <begin position="259"/>
        <end position="281"/>
    </location>
</feature>
<sequence>MIGTWKLISHILTLLISIPNIIESKLNNYDKIGQHFNLTDKQILDQIIIPDKYDYRMRPEEKTIVNLSILILTLSSPDESSVTYEIGFVLMQRWYDPRLRFELPDALLLDTKNSNSIYLNGLKHTDRIWIPDTYFIKHGEFRHTTDQFDPLHITLKIFPNGTVLYTTRRNMILTCEGNLRIFPFDSPKCFFGIESLSHEKDQIRFQWDEQVSIKTSDSLKTINAYMTRNETNRCNKRHSWRREFSCLSVLLIFSRDQSFYFTTVFVPGMVLVTSSFISFWLDVNAVPARVMIGVTTMLNFCTTTNSFRSKLPVVSNLYAMNLWDFVCMFFIYASMIEFIIVNYIYRKGNQQQQQQQQRTSTRSKQDSFTRQDFSFRNKSLRNIYNRDEPTPLPTSSITREHMDNLPKKKFRRQQTTELDIRIAKSNYARAATTNIPTAATATTTATSSALAMTTGTDTGSESENIDPLSGDYYRPNYQRRSAIGSTTTALNQSFRVRVNNNNNMQPTLSEEQETEKLNVQQMKNIVMEWIKRPYLFTASEQYSSNEQLARSIDHISKTVFTLTFGLFSFFYFLTYAFIKPAQLDDWIEKEFEASDWYHRVTMMTMDHHHHNNHHSMSHIQMNAMDISETYQATNSIQLRTHPTHATINFSELGKKLLESARNGDSEEVIELINSGAPFTTDWLGASPLHYAAQYGHVETVETLLRSGIAKDARTKIDRTALHVASQEGFLETVNVLINFGCDVDSKDMLKMTPLHWAVQRGHRQIVELLLNSGADVKIINKFDKTPIDVAYSCGHDDYVPLLKSYLGKAKPKINPIDNTMQVKMMKNQAKSRSKSNNTVRNINKPMPHQLVKQEFDEDIVGEIRHVSTSDGFITNSTTSSNVANKNQIIIKRTSLDSSQLQNGSQTLQTTASGKLVLNNTSITSLGNNSNAKKLFAINSPNSNIVLLSSPSSGSSNKLNDSGSCVNTPTGPIKLMTTVGSNKKPVFTEIKDAKSLEKFQFFNPSNKGSQPQVIKRYVINPNQTNSSTIQEKDAEIAKLKEENGKLKKELEEIRSLIISKDLEIERLKKSKTTTNQSTADKQEISSNQPTPSSNSPPTLELEDDEQLD</sequence>
<dbReference type="GO" id="GO:0005230">
    <property type="term" value="F:extracellular ligand-gated monoatomic ion channel activity"/>
    <property type="evidence" value="ECO:0007669"/>
    <property type="project" value="InterPro"/>
</dbReference>
<accession>A0A9D4NYY6</accession>
<dbReference type="GO" id="GO:0005886">
    <property type="term" value="C:plasma membrane"/>
    <property type="evidence" value="ECO:0007669"/>
    <property type="project" value="UniProtKB-SubCell"/>
</dbReference>
<evidence type="ECO:0000256" key="3">
    <source>
        <dbReference type="ARBA" id="ARBA00004236"/>
    </source>
</evidence>
<dbReference type="PANTHER" id="PTHR24198">
    <property type="entry name" value="ANKYRIN REPEAT AND PROTEIN KINASE DOMAIN-CONTAINING PROTEIN"/>
    <property type="match status" value="1"/>
</dbReference>
<keyword evidence="7" id="KW-1052">Target cell membrane</keyword>
<keyword evidence="17" id="KW-0472">Membrane</keyword>
<feature type="signal peptide" evidence="18">
    <location>
        <begin position="1"/>
        <end position="24"/>
    </location>
</feature>
<evidence type="ECO:0000256" key="5">
    <source>
        <dbReference type="ARBA" id="ARBA00022475"/>
    </source>
</evidence>
<dbReference type="PROSITE" id="PS50088">
    <property type="entry name" value="ANK_REPEAT"/>
    <property type="match status" value="3"/>
</dbReference>
<keyword evidence="17" id="KW-0812">Transmembrane</keyword>
<evidence type="ECO:0000256" key="6">
    <source>
        <dbReference type="ARBA" id="ARBA00022483"/>
    </source>
</evidence>
<feature type="repeat" description="ANK" evidence="14">
    <location>
        <begin position="683"/>
        <end position="715"/>
    </location>
</feature>
<feature type="transmembrane region" description="Helical" evidence="17">
    <location>
        <begin position="322"/>
        <end position="345"/>
    </location>
</feature>
<evidence type="ECO:0000259" key="20">
    <source>
        <dbReference type="Pfam" id="PF02932"/>
    </source>
</evidence>
<evidence type="ECO:0000256" key="8">
    <source>
        <dbReference type="ARBA" id="ARBA00022737"/>
    </source>
</evidence>
<dbReference type="GO" id="GO:0006887">
    <property type="term" value="P:exocytosis"/>
    <property type="evidence" value="ECO:0007669"/>
    <property type="project" value="UniProtKB-KW"/>
</dbReference>
<dbReference type="Proteomes" id="UP000828236">
    <property type="component" value="Unassembled WGS sequence"/>
</dbReference>
<dbReference type="Pfam" id="PF02932">
    <property type="entry name" value="Neur_chan_memb"/>
    <property type="match status" value="1"/>
</dbReference>
<dbReference type="PRINTS" id="PR01415">
    <property type="entry name" value="ANKYRIN"/>
</dbReference>
<feature type="domain" description="Neurotransmitter-gated ion-channel ligand-binding" evidence="19">
    <location>
        <begin position="42"/>
        <end position="235"/>
    </location>
</feature>
<keyword evidence="15" id="KW-0175">Coiled coil</keyword>
<evidence type="ECO:0000256" key="12">
    <source>
        <dbReference type="ARBA" id="ARBA00023298"/>
    </source>
</evidence>
<keyword evidence="4" id="KW-0813">Transport</keyword>
<name>A0A9D4NYY6_DERFA</name>
<dbReference type="Gene3D" id="1.25.40.20">
    <property type="entry name" value="Ankyrin repeat-containing domain"/>
    <property type="match status" value="1"/>
</dbReference>
<proteinExistence type="predicted"/>
<dbReference type="Gene3D" id="1.20.58.390">
    <property type="entry name" value="Neurotransmitter-gated ion-channel transmembrane domain"/>
    <property type="match status" value="1"/>
</dbReference>
<evidence type="ECO:0000256" key="14">
    <source>
        <dbReference type="PROSITE-ProRule" id="PRU00023"/>
    </source>
</evidence>
<dbReference type="InterPro" id="IPR036770">
    <property type="entry name" value="Ankyrin_rpt-contain_sf"/>
</dbReference>
<keyword evidence="8" id="KW-0677">Repeat</keyword>
<dbReference type="InterPro" id="IPR002110">
    <property type="entry name" value="Ankyrin_rpt"/>
</dbReference>
<dbReference type="PRINTS" id="PR00253">
    <property type="entry name" value="GABAARECEPTR"/>
</dbReference>
<dbReference type="SUPFAM" id="SSF90112">
    <property type="entry name" value="Neurotransmitter-gated ion-channel transmembrane pore"/>
    <property type="match status" value="1"/>
</dbReference>
<dbReference type="CDD" id="cd18987">
    <property type="entry name" value="LGIC_ECD_anion"/>
    <property type="match status" value="1"/>
</dbReference>
<evidence type="ECO:0000256" key="15">
    <source>
        <dbReference type="SAM" id="Coils"/>
    </source>
</evidence>
<keyword evidence="9" id="KW-0638">Presynaptic neurotoxin</keyword>
<evidence type="ECO:0000256" key="1">
    <source>
        <dbReference type="ARBA" id="ARBA00004141"/>
    </source>
</evidence>
<dbReference type="EMBL" id="SDOV01000005">
    <property type="protein sequence ID" value="KAH7640804.1"/>
    <property type="molecule type" value="Genomic_DNA"/>
</dbReference>
<evidence type="ECO:0000256" key="2">
    <source>
        <dbReference type="ARBA" id="ARBA00004175"/>
    </source>
</evidence>
<feature type="domain" description="Neurotransmitter-gated ion-channel transmembrane" evidence="20">
    <location>
        <begin position="266"/>
        <end position="572"/>
    </location>
</feature>
<feature type="chain" id="PRO_5038492266" evidence="18">
    <location>
        <begin position="25"/>
        <end position="1107"/>
    </location>
</feature>
<dbReference type="Pfam" id="PF12796">
    <property type="entry name" value="Ank_2"/>
    <property type="match status" value="1"/>
</dbReference>